<reference evidence="7 8" key="2">
    <citation type="submission" date="2016-08" db="EMBL/GenBank/DDBJ databases">
        <title>Pervasive Adenine N6-methylation of Active Genes in Fungi.</title>
        <authorList>
            <consortium name="DOE Joint Genome Institute"/>
            <person name="Mondo S.J."/>
            <person name="Dannebaum R.O."/>
            <person name="Kuo R.C."/>
            <person name="Labutti K."/>
            <person name="Haridas S."/>
            <person name="Kuo A."/>
            <person name="Salamov A."/>
            <person name="Ahrendt S.R."/>
            <person name="Lipzen A."/>
            <person name="Sullivan W."/>
            <person name="Andreopoulos W.B."/>
            <person name="Clum A."/>
            <person name="Lindquist E."/>
            <person name="Daum C."/>
            <person name="Ramamoorthy G.K."/>
            <person name="Gryganskyi A."/>
            <person name="Culley D."/>
            <person name="Magnuson J.K."/>
            <person name="James T.Y."/>
            <person name="O'Malley M.A."/>
            <person name="Stajich J.E."/>
            <person name="Spatafora J.W."/>
            <person name="Visel A."/>
            <person name="Grigoriev I.V."/>
        </authorList>
    </citation>
    <scope>NUCLEOTIDE SEQUENCE [LARGE SCALE GENOMIC DNA]</scope>
    <source>
        <strain evidence="7 8">S4</strain>
    </source>
</reference>
<protein>
    <submittedName>
        <fullName evidence="7">Periplasmic binding protein-like II</fullName>
    </submittedName>
</protein>
<keyword evidence="2 6" id="KW-0732">Signal</keyword>
<evidence type="ECO:0000313" key="8">
    <source>
        <dbReference type="Proteomes" id="UP000193944"/>
    </source>
</evidence>
<keyword evidence="8" id="KW-1185">Reference proteome</keyword>
<dbReference type="Pfam" id="PF13416">
    <property type="entry name" value="SBP_bac_8"/>
    <property type="match status" value="1"/>
</dbReference>
<dbReference type="PANTHER" id="PTHR43649:SF33">
    <property type="entry name" value="POLYGALACTURONAN_RHAMNOGALACTURONAN-BINDING PROTEIN YTCQ"/>
    <property type="match status" value="1"/>
</dbReference>
<dbReference type="InterPro" id="IPR006059">
    <property type="entry name" value="SBP"/>
</dbReference>
<name>A0A1Y1WZM5_9FUNG</name>
<evidence type="ECO:0000256" key="6">
    <source>
        <dbReference type="SAM" id="SignalP"/>
    </source>
</evidence>
<evidence type="ECO:0000256" key="4">
    <source>
        <dbReference type="ARBA" id="ARBA00023139"/>
    </source>
</evidence>
<feature type="chain" id="PRO_5013118765" evidence="6">
    <location>
        <begin position="23"/>
        <end position="254"/>
    </location>
</feature>
<dbReference type="EMBL" id="MCFG01000189">
    <property type="protein sequence ID" value="ORX79047.1"/>
    <property type="molecule type" value="Genomic_DNA"/>
</dbReference>
<keyword evidence="4" id="KW-0564">Palmitate</keyword>
<sequence>MILRITSLCLLIQLFYINIVYGEKISLNIIAYSMDAENQGYTSMVSDFNQYAEDNNLNITLNINLLTNANTTVDTGDYATLINSLLMKNSYKYDLYIYDNGQTQTYGKYLLDLSEYLPEDYLESFDPNLISSTCIYDNKQVGFPFSIGYSVLYSNKNLLEKHHKPVPKTWDELIETSKYILERENNPDLIAYNGYLDKTDEGVNSVYEFLYSSRETIDSPFPEIKSKTSADALNLIKRLKDEIASGIYDNYKYL</sequence>
<dbReference type="InterPro" id="IPR050490">
    <property type="entry name" value="Bact_solute-bd_prot1"/>
</dbReference>
<dbReference type="Proteomes" id="UP000193944">
    <property type="component" value="Unassembled WGS sequence"/>
</dbReference>
<evidence type="ECO:0000256" key="2">
    <source>
        <dbReference type="ARBA" id="ARBA00022729"/>
    </source>
</evidence>
<dbReference type="Gene3D" id="3.40.190.10">
    <property type="entry name" value="Periplasmic binding protein-like II"/>
    <property type="match status" value="1"/>
</dbReference>
<evidence type="ECO:0000256" key="1">
    <source>
        <dbReference type="ARBA" id="ARBA00022475"/>
    </source>
</evidence>
<feature type="signal peptide" evidence="6">
    <location>
        <begin position="1"/>
        <end position="22"/>
    </location>
</feature>
<gene>
    <name evidence="7" type="ORF">BCR32DRAFT_301221</name>
</gene>
<proteinExistence type="predicted"/>
<evidence type="ECO:0000256" key="5">
    <source>
        <dbReference type="ARBA" id="ARBA00023288"/>
    </source>
</evidence>
<dbReference type="PANTHER" id="PTHR43649">
    <property type="entry name" value="ARABINOSE-BINDING PROTEIN-RELATED"/>
    <property type="match status" value="1"/>
</dbReference>
<keyword evidence="1" id="KW-1003">Cell membrane</keyword>
<accession>A0A1Y1WZM5</accession>
<evidence type="ECO:0000256" key="3">
    <source>
        <dbReference type="ARBA" id="ARBA00023136"/>
    </source>
</evidence>
<keyword evidence="5" id="KW-0449">Lipoprotein</keyword>
<evidence type="ECO:0000313" key="7">
    <source>
        <dbReference type="EMBL" id="ORX79047.1"/>
    </source>
</evidence>
<reference evidence="7 8" key="1">
    <citation type="submission" date="2016-08" db="EMBL/GenBank/DDBJ databases">
        <title>A Parts List for Fungal Cellulosomes Revealed by Comparative Genomics.</title>
        <authorList>
            <consortium name="DOE Joint Genome Institute"/>
            <person name="Haitjema C.H."/>
            <person name="Gilmore S.P."/>
            <person name="Henske J.K."/>
            <person name="Solomon K.V."/>
            <person name="De Groot R."/>
            <person name="Kuo A."/>
            <person name="Mondo S.J."/>
            <person name="Salamov A.A."/>
            <person name="Labutti K."/>
            <person name="Zhao Z."/>
            <person name="Chiniquy J."/>
            <person name="Barry K."/>
            <person name="Brewer H.M."/>
            <person name="Purvine S.O."/>
            <person name="Wright A.T."/>
            <person name="Boxma B."/>
            <person name="Van Alen T."/>
            <person name="Hackstein J.H."/>
            <person name="Baker S.E."/>
            <person name="Grigoriev I.V."/>
            <person name="O'Malley M.A."/>
        </authorList>
    </citation>
    <scope>NUCLEOTIDE SEQUENCE [LARGE SCALE GENOMIC DNA]</scope>
    <source>
        <strain evidence="7 8">S4</strain>
    </source>
</reference>
<dbReference type="AlphaFoldDB" id="A0A1Y1WZM5"/>
<dbReference type="OrthoDB" id="2021138at2759"/>
<comment type="caution">
    <text evidence="7">The sequence shown here is derived from an EMBL/GenBank/DDBJ whole genome shotgun (WGS) entry which is preliminary data.</text>
</comment>
<organism evidence="7 8">
    <name type="scientific">Anaeromyces robustus</name>
    <dbReference type="NCBI Taxonomy" id="1754192"/>
    <lineage>
        <taxon>Eukaryota</taxon>
        <taxon>Fungi</taxon>
        <taxon>Fungi incertae sedis</taxon>
        <taxon>Chytridiomycota</taxon>
        <taxon>Chytridiomycota incertae sedis</taxon>
        <taxon>Neocallimastigomycetes</taxon>
        <taxon>Neocallimastigales</taxon>
        <taxon>Neocallimastigaceae</taxon>
        <taxon>Anaeromyces</taxon>
    </lineage>
</organism>
<dbReference type="SUPFAM" id="SSF53850">
    <property type="entry name" value="Periplasmic binding protein-like II"/>
    <property type="match status" value="1"/>
</dbReference>
<keyword evidence="3" id="KW-0472">Membrane</keyword>